<reference evidence="2 3" key="1">
    <citation type="journal article" date="2011" name="Proc. Natl. Acad. Sci. U.S.A.">
        <title>Evolutionary erosion of yeast sex chromosomes by mating-type switching accidents.</title>
        <authorList>
            <person name="Gordon J.L."/>
            <person name="Armisen D."/>
            <person name="Proux-Wera E."/>
            <person name="Oheigeartaigh S.S."/>
            <person name="Byrne K.P."/>
            <person name="Wolfe K.H."/>
        </authorList>
    </citation>
    <scope>NUCLEOTIDE SEQUENCE [LARGE SCALE GENOMIC DNA]</scope>
    <source>
        <strain evidence="3">ATCC 34711 / CBS 6284 / DSM 70876 / NBRC 10599 / NRRL Y-10934 / UCD 77-7</strain>
    </source>
</reference>
<dbReference type="KEGG" id="tbl:TBLA_0D05200"/>
<keyword evidence="1" id="KW-0808">Transferase</keyword>
<name>I2H3R1_HENB6</name>
<dbReference type="STRING" id="1071380.I2H3R1"/>
<dbReference type="eggNOG" id="KOG2793">
    <property type="taxonomic scope" value="Eukaryota"/>
</dbReference>
<evidence type="ECO:0008006" key="4">
    <source>
        <dbReference type="Google" id="ProtNLM"/>
    </source>
</evidence>
<proteinExistence type="predicted"/>
<dbReference type="GeneID" id="14496049"/>
<dbReference type="InParanoid" id="I2H3R1"/>
<evidence type="ECO:0000256" key="1">
    <source>
        <dbReference type="ARBA" id="ARBA00022679"/>
    </source>
</evidence>
<dbReference type="EMBL" id="HE806319">
    <property type="protein sequence ID" value="CCH61013.1"/>
    <property type="molecule type" value="Genomic_DNA"/>
</dbReference>
<dbReference type="Pfam" id="PF10294">
    <property type="entry name" value="Methyltransf_16"/>
    <property type="match status" value="1"/>
</dbReference>
<dbReference type="CDD" id="cd02440">
    <property type="entry name" value="AdoMet_MTases"/>
    <property type="match status" value="1"/>
</dbReference>
<dbReference type="InterPro" id="IPR029063">
    <property type="entry name" value="SAM-dependent_MTases_sf"/>
</dbReference>
<dbReference type="GO" id="GO:0005829">
    <property type="term" value="C:cytosol"/>
    <property type="evidence" value="ECO:0007669"/>
    <property type="project" value="TreeGrafter"/>
</dbReference>
<dbReference type="GO" id="GO:0016279">
    <property type="term" value="F:protein-lysine N-methyltransferase activity"/>
    <property type="evidence" value="ECO:0007669"/>
    <property type="project" value="EnsemblFungi"/>
</dbReference>
<dbReference type="HOGENOM" id="CLU_049351_1_0_1"/>
<evidence type="ECO:0000313" key="2">
    <source>
        <dbReference type="EMBL" id="CCH61013.1"/>
    </source>
</evidence>
<dbReference type="InterPro" id="IPR019410">
    <property type="entry name" value="Methyltransf_16"/>
</dbReference>
<dbReference type="Gene3D" id="3.40.50.150">
    <property type="entry name" value="Vaccinia Virus protein VP39"/>
    <property type="match status" value="1"/>
</dbReference>
<dbReference type="PANTHER" id="PTHR14614:SF156">
    <property type="entry name" value="PROTEIN-LYSINE N-METHYLTRANSFERASE EFM2"/>
    <property type="match status" value="1"/>
</dbReference>
<gene>
    <name evidence="2" type="primary">TBLA0D05200</name>
    <name evidence="2" type="ORF">TBLA_0D05200</name>
</gene>
<keyword evidence="3" id="KW-1185">Reference proteome</keyword>
<dbReference type="FunCoup" id="I2H3R1">
    <property type="interactions" value="143"/>
</dbReference>
<dbReference type="OrthoDB" id="433955at2759"/>
<organism evidence="2 3">
    <name type="scientific">Henningerozyma blattae (strain ATCC 34711 / CBS 6284 / DSM 70876 / NBRC 10599 / NRRL Y-10934 / UCD 77-7)</name>
    <name type="common">Yeast</name>
    <name type="synonym">Tetrapisispora blattae</name>
    <dbReference type="NCBI Taxonomy" id="1071380"/>
    <lineage>
        <taxon>Eukaryota</taxon>
        <taxon>Fungi</taxon>
        <taxon>Dikarya</taxon>
        <taxon>Ascomycota</taxon>
        <taxon>Saccharomycotina</taxon>
        <taxon>Saccharomycetes</taxon>
        <taxon>Saccharomycetales</taxon>
        <taxon>Saccharomycetaceae</taxon>
        <taxon>Henningerozyma</taxon>
    </lineage>
</organism>
<protein>
    <recommendedName>
        <fullName evidence="4">FAM86 N-terminal domain-containing protein</fullName>
    </recommendedName>
</protein>
<dbReference type="RefSeq" id="XP_004180532.1">
    <property type="nucleotide sequence ID" value="XM_004180484.1"/>
</dbReference>
<accession>I2H3R1</accession>
<dbReference type="GO" id="GO:0045905">
    <property type="term" value="P:positive regulation of translational termination"/>
    <property type="evidence" value="ECO:0007669"/>
    <property type="project" value="EnsemblFungi"/>
</dbReference>
<evidence type="ECO:0000313" key="3">
    <source>
        <dbReference type="Proteomes" id="UP000002866"/>
    </source>
</evidence>
<dbReference type="SUPFAM" id="SSF53335">
    <property type="entry name" value="S-adenosyl-L-methionine-dependent methyltransferases"/>
    <property type="match status" value="1"/>
</dbReference>
<dbReference type="Proteomes" id="UP000002866">
    <property type="component" value="Chromosome 4"/>
</dbReference>
<dbReference type="PANTHER" id="PTHR14614">
    <property type="entry name" value="HEPATOCELLULAR CARCINOMA-ASSOCIATED ANTIGEN"/>
    <property type="match status" value="1"/>
</dbReference>
<sequence>MFDPLDLYTPEEPPKDIHVVLERRQLLENEKSEDNILESYSNGDDEDYSMLSPLQVLDLPPPQTTPADILETTLILLGPSTQLNFNNEVPSIDRSEVTTEQLDELCHWNIINKPYSYLTTKDSLLTRLPSLSTQCSSGSPVKLLSYYTSILHRCENNPELTQLSTIVAKRIAELCGRTAQPSMTRDFRINNLEKTIKLYEPALTSDNLGHKTWGSSLVLANRIPTLENCSGSSKPRVLELGSGTGLVGITYTISHSNEFSQVFLTDLPEIVPNLRTNAKLNDLSTHNSVIADVLDWTNHDSFVEKYGDIQFDIILIADPIYSPQHPIWLMDTVKRFLKKNGEVHLELPIRTKYNKERETLWRIIEEKGLEVLEEDYEQGIDDWGQVEYIYKRLAYPSTN</sequence>
<dbReference type="AlphaFoldDB" id="I2H3R1"/>